<evidence type="ECO:0000256" key="5">
    <source>
        <dbReference type="PROSITE-ProRule" id="PRU10141"/>
    </source>
</evidence>
<evidence type="ECO:0000313" key="8">
    <source>
        <dbReference type="EMBL" id="GIL63358.1"/>
    </source>
</evidence>
<dbReference type="SUPFAM" id="SSF56112">
    <property type="entry name" value="Protein kinase-like (PK-like)"/>
    <property type="match status" value="1"/>
</dbReference>
<evidence type="ECO:0000313" key="9">
    <source>
        <dbReference type="Proteomes" id="UP000747399"/>
    </source>
</evidence>
<feature type="compositionally biased region" description="Low complexity" evidence="6">
    <location>
        <begin position="674"/>
        <end position="700"/>
    </location>
</feature>
<feature type="compositionally biased region" description="Polar residues" evidence="6">
    <location>
        <begin position="397"/>
        <end position="415"/>
    </location>
</feature>
<dbReference type="InterPro" id="IPR051681">
    <property type="entry name" value="Ser/Thr_Kinases-Pseudokinases"/>
</dbReference>
<dbReference type="Gene3D" id="1.10.510.10">
    <property type="entry name" value="Transferase(Phosphotransferase) domain 1"/>
    <property type="match status" value="1"/>
</dbReference>
<dbReference type="EMBL" id="BNCO01000057">
    <property type="protein sequence ID" value="GIL63358.1"/>
    <property type="molecule type" value="Genomic_DNA"/>
</dbReference>
<name>A0A8J4FAR1_9CHLO</name>
<dbReference type="GO" id="GO:0004674">
    <property type="term" value="F:protein serine/threonine kinase activity"/>
    <property type="evidence" value="ECO:0007669"/>
    <property type="project" value="TreeGrafter"/>
</dbReference>
<proteinExistence type="predicted"/>
<dbReference type="PANTHER" id="PTHR44329">
    <property type="entry name" value="SERINE/THREONINE-PROTEIN KINASE TNNI3K-RELATED"/>
    <property type="match status" value="1"/>
</dbReference>
<dbReference type="InterPro" id="IPR011009">
    <property type="entry name" value="Kinase-like_dom_sf"/>
</dbReference>
<keyword evidence="2 5" id="KW-0547">Nucleotide-binding</keyword>
<dbReference type="PROSITE" id="PS50011">
    <property type="entry name" value="PROTEIN_KINASE_DOM"/>
    <property type="match status" value="1"/>
</dbReference>
<reference evidence="8" key="1">
    <citation type="journal article" date="2021" name="Proc. Natl. Acad. Sci. U.S.A.">
        <title>Three genomes in the algal genus Volvox reveal the fate of a haploid sex-determining region after a transition to homothallism.</title>
        <authorList>
            <person name="Yamamoto K."/>
            <person name="Hamaji T."/>
            <person name="Kawai-Toyooka H."/>
            <person name="Matsuzaki R."/>
            <person name="Takahashi F."/>
            <person name="Nishimura Y."/>
            <person name="Kawachi M."/>
            <person name="Noguchi H."/>
            <person name="Minakuchi Y."/>
            <person name="Umen J.G."/>
            <person name="Toyoda A."/>
            <person name="Nozaki H."/>
        </authorList>
    </citation>
    <scope>NUCLEOTIDE SEQUENCE</scope>
    <source>
        <strain evidence="8">NIES-3780</strain>
    </source>
</reference>
<evidence type="ECO:0000256" key="6">
    <source>
        <dbReference type="SAM" id="MobiDB-lite"/>
    </source>
</evidence>
<comment type="caution">
    <text evidence="8">The sequence shown here is derived from an EMBL/GenBank/DDBJ whole genome shotgun (WGS) entry which is preliminary data.</text>
</comment>
<dbReference type="Proteomes" id="UP000747399">
    <property type="component" value="Unassembled WGS sequence"/>
</dbReference>
<keyword evidence="3" id="KW-0418">Kinase</keyword>
<dbReference type="PROSITE" id="PS00108">
    <property type="entry name" value="PROTEIN_KINASE_ST"/>
    <property type="match status" value="1"/>
</dbReference>
<feature type="region of interest" description="Disordered" evidence="6">
    <location>
        <begin position="363"/>
        <end position="415"/>
    </location>
</feature>
<dbReference type="InterPro" id="IPR017441">
    <property type="entry name" value="Protein_kinase_ATP_BS"/>
</dbReference>
<dbReference type="PROSITE" id="PS00107">
    <property type="entry name" value="PROTEIN_KINASE_ATP"/>
    <property type="match status" value="1"/>
</dbReference>
<dbReference type="PANTHER" id="PTHR44329:SF214">
    <property type="entry name" value="PROTEIN KINASE DOMAIN-CONTAINING PROTEIN"/>
    <property type="match status" value="1"/>
</dbReference>
<evidence type="ECO:0000256" key="2">
    <source>
        <dbReference type="ARBA" id="ARBA00022741"/>
    </source>
</evidence>
<dbReference type="InterPro" id="IPR000719">
    <property type="entry name" value="Prot_kinase_dom"/>
</dbReference>
<evidence type="ECO:0000256" key="1">
    <source>
        <dbReference type="ARBA" id="ARBA00022679"/>
    </source>
</evidence>
<evidence type="ECO:0000256" key="4">
    <source>
        <dbReference type="ARBA" id="ARBA00022840"/>
    </source>
</evidence>
<dbReference type="AlphaFoldDB" id="A0A8J4FAR1"/>
<dbReference type="InterPro" id="IPR008271">
    <property type="entry name" value="Ser/Thr_kinase_AS"/>
</dbReference>
<evidence type="ECO:0000259" key="7">
    <source>
        <dbReference type="PROSITE" id="PS50011"/>
    </source>
</evidence>
<gene>
    <name evidence="8" type="ORF">Vafri_17428</name>
</gene>
<evidence type="ECO:0000256" key="3">
    <source>
        <dbReference type="ARBA" id="ARBA00022777"/>
    </source>
</evidence>
<accession>A0A8J4FAR1</accession>
<keyword evidence="9" id="KW-1185">Reference proteome</keyword>
<keyword evidence="1" id="KW-0808">Transferase</keyword>
<sequence length="1165" mass="120795">MVFACCFGGGGGDNDPHGESNRYGFPAEQVIGKTSKTQELSDLPNEETIAAGAILQSGNTAPLSAGTSTDSSIAYQLNNLTSALAGLSGSWYERVSSAASRLSSLSGAELCSVSILGGGHDQFTVVYVTWKDPECTAVYHIGSQLPALQAGSEAHHAGISGSSEMTYNSVQVLQLLQTPLLYSFSDPIHGSREMKQPPYDWKTLNTERGLLDFCAIPLMHETSVVGAVTLAFGPPPPSGQQMPQLSSGQPATSTGMAAYLMRCDEQSLRNLSLLLSLLLAGQDLNLAQQLGDMLASVNGACNLQQVVTAITGGAERILQLKTRVVVAVNLALLPSLAPGGGTGGMGGSGRAIIFEERGAHIPASGAGSKDGGSRSTPGGGGTGALQQQPGVSPLGQAASTGTGTRILSTGSPSSYEGASGTYGSRGALLWQANSVQARALGLRHTLLANLPSNGTVVHDCSSYMQQVGCPKRDLYLLSSSKGAPPFSLAIAPALLQLRSAAGHANATGGASDGSVQIILYVAVAMQLPMELLNEILAQAHQLAVRVLAPLLKHKLAQSGLAEEWMLLLGKCSSGRTGNGGATAAGTQAPLEPNGESSTGNSGQGGVTVEAGGAASNATGGGRQRPSIGYDTQDSRSPGGSRCSDSAVGNEPSGANRTGAGREVNCGSTTLSQSTAMTAQPPTPAPACASESLAGAEGAGSPLRADAPTASNRTLSTMDIRQGSQVMGLSTALAGAFVGDTRTHMDMLVSSFKDTINGLQARRAEESEELSVLKLGKVLGRGGSGLVFQGYLHLGLEVAVKLFENPDDTDPDAGSSTEHGVQITVVNLEGSSVGTECGAMPTDNLKEQPPAGSGSGSVAGRTTATAALKTAAAQTTKRQRDLLRNALELGVTSSLSHPNIVQGYCHWVNVVLMQDASLNRCWLMGQAEYMSLAPPGSPPPPLCSALVMEYCDMGSLIHALKRGTFSMPDGKPNMEFVYMCLLEIALALRHLHTAKLAHCDLKPGNVLLRSSPRDVRGFVCKLGDFGYAAILKDGLLPGKPAMLPDEACGTLQYMAPELFVAGRPVDASIDIYAFGMLMWELITGRTPYSESDYPSRSLMKAVYHGKRPSFPENTLSAYKNLAMCCWSGDPNLRPSATVLVKLLRQQLESLKQQLSTASSTSTGSRA</sequence>
<protein>
    <recommendedName>
        <fullName evidence="7">Protein kinase domain-containing protein</fullName>
    </recommendedName>
</protein>
<feature type="domain" description="Protein kinase" evidence="7">
    <location>
        <begin position="772"/>
        <end position="1146"/>
    </location>
</feature>
<dbReference type="SMART" id="SM00220">
    <property type="entry name" value="S_TKc"/>
    <property type="match status" value="1"/>
</dbReference>
<feature type="binding site" evidence="5">
    <location>
        <position position="800"/>
    </location>
    <ligand>
        <name>ATP</name>
        <dbReference type="ChEBI" id="CHEBI:30616"/>
    </ligand>
</feature>
<dbReference type="GO" id="GO:0005524">
    <property type="term" value="F:ATP binding"/>
    <property type="evidence" value="ECO:0007669"/>
    <property type="project" value="UniProtKB-UniRule"/>
</dbReference>
<organism evidence="8 9">
    <name type="scientific">Volvox africanus</name>
    <dbReference type="NCBI Taxonomy" id="51714"/>
    <lineage>
        <taxon>Eukaryota</taxon>
        <taxon>Viridiplantae</taxon>
        <taxon>Chlorophyta</taxon>
        <taxon>core chlorophytes</taxon>
        <taxon>Chlorophyceae</taxon>
        <taxon>CS clade</taxon>
        <taxon>Chlamydomonadales</taxon>
        <taxon>Volvocaceae</taxon>
        <taxon>Volvox</taxon>
    </lineage>
</organism>
<dbReference type="Pfam" id="PF00069">
    <property type="entry name" value="Pkinase"/>
    <property type="match status" value="1"/>
</dbReference>
<feature type="region of interest" description="Disordered" evidence="6">
    <location>
        <begin position="577"/>
        <end position="708"/>
    </location>
</feature>
<keyword evidence="4 5" id="KW-0067">ATP-binding</keyword>